<evidence type="ECO:0000313" key="1">
    <source>
        <dbReference type="Proteomes" id="UP001652600"/>
    </source>
</evidence>
<gene>
    <name evidence="2" type="primary">LOC103484940</name>
</gene>
<name>A0ABM3L452_CUCME</name>
<dbReference type="GeneID" id="103484940"/>
<organism evidence="1 2">
    <name type="scientific">Cucumis melo</name>
    <name type="common">Muskmelon</name>
    <dbReference type="NCBI Taxonomy" id="3656"/>
    <lineage>
        <taxon>Eukaryota</taxon>
        <taxon>Viridiplantae</taxon>
        <taxon>Streptophyta</taxon>
        <taxon>Embryophyta</taxon>
        <taxon>Tracheophyta</taxon>
        <taxon>Spermatophyta</taxon>
        <taxon>Magnoliopsida</taxon>
        <taxon>eudicotyledons</taxon>
        <taxon>Gunneridae</taxon>
        <taxon>Pentapetalae</taxon>
        <taxon>rosids</taxon>
        <taxon>fabids</taxon>
        <taxon>Cucurbitales</taxon>
        <taxon>Cucurbitaceae</taxon>
        <taxon>Benincaseae</taxon>
        <taxon>Cucumis</taxon>
    </lineage>
</organism>
<dbReference type="PANTHER" id="PTHR31110:SF4">
    <property type="entry name" value="TRANSMEMBRANE PROTEIN"/>
    <property type="match status" value="1"/>
</dbReference>
<accession>A0ABM3L452</accession>
<evidence type="ECO:0000313" key="2">
    <source>
        <dbReference type="RefSeq" id="XP_050944804.1"/>
    </source>
</evidence>
<keyword evidence="1" id="KW-1185">Reference proteome</keyword>
<protein>
    <submittedName>
        <fullName evidence="2">Uncharacterized protein LOC103484940 isoform X1</fullName>
    </submittedName>
</protein>
<dbReference type="RefSeq" id="XP_050944804.1">
    <property type="nucleotide sequence ID" value="XM_051088847.1"/>
</dbReference>
<dbReference type="Proteomes" id="UP001652600">
    <property type="component" value="Chromosome 8"/>
</dbReference>
<reference evidence="2" key="1">
    <citation type="submission" date="2025-08" db="UniProtKB">
        <authorList>
            <consortium name="RefSeq"/>
        </authorList>
    </citation>
    <scope>IDENTIFICATION</scope>
    <source>
        <tissue evidence="2">Stem</tissue>
    </source>
</reference>
<sequence>MRNFSCLVSGDRGFGLPFGAANLPSIAVNGSQAQTVNDYGEECDSGSDMDLSFDSGSENHSRHYSVAISPQDDKVHCHSTAINGVQLGNQLNNRCSEMGYYGIGLVPEVVRSKPEYSHGGVKTLDSATTSSTEVSFGKSNDVSSGDTDGYAAAFDQPWQMKYGGGIGNKMHMNFDIPTAPPLNVRDQEIKAVKDQASTCKPYKAYVSATRNEQIAPESCLGQNGQATKIEISNASARNAAGLRVASPSFSVPARLPNYRAIGQGSWGAVISYEACVRLCLHSWAQGHCTEAPYFLNDECKFLRDGFGLRKTLLQPEEDLLAKPPSGLASEETAPKSIRSLGKIKVQVFFYLTVRRVKMGLEPPTSCGLSCITQSTIKMESLNAHLLTIKRTLHSEWKAKQKVRVAHHLPANSTGSFSHHSLAYMKAGSQYAKQILAIIKTGAVSLCHISPTYEVVQETYSCLLRLKSSSDDEVVKMQPASGETYLFFPDSPGDDLVVEVKNSKGQHYGHAVIQVAAIADDSDEKTLWWPMYREPEHELVGRIQLHTSYSTRSPDDNNSLKCGFVAETVAYDILLEVAMKVSHFQQRNLLLEGPWRWLLHKFATYYGISDSYSKLRYLSYVMDVATPTEDCLSLVEELLQPLIMKQTGRGSLSRQESRMLLEIKEQIEKILALIFENYKSLDESSPSGMMAVFGSASGFVAPALTRSVKLYALLHDVLSPEAQLKLCRYLQAATKKRSKFILAEVDEIISSSKEGTLIDSVILSTAYQKMKTVVWNIRNEVMTDIEIHHQNVLPSFIDLPNLSSSIYSVELCNRLRDFLMACSPPGPSPSVTELVIATADFQRDLAQWNISPVKGGVDAKELFHSYITVWIQSKRLALLDLCKQDKVQPYGARPESSTLPFVNYIYDRLKETLNEYEVIVSRWPEYANSLEQATADIEKTIFESLERQYSEVLSPLKDNSVPIMVSKYFQKFSRQSVDTFFIPDELGILLNTMKRILDELMPQIERKLNSLASSCMTDEGRGKGEYLSEVTLVLRAKFRSYLHAVVEKLAENTRVQSATKLRKIIQDTKEAMIDSEIRSRMQPLKDLLMNTIHHLHPVLNNGVFVAICRRLWDRMGQDLLHLLENRKESMSSYKGLRIAVSALDDVFASEMQRLLGNALQRRDLEPPSSIMEVRSILCKDATNF</sequence>
<dbReference type="PANTHER" id="PTHR31110">
    <property type="entry name" value="PESTICIDAL CRYSTAL CRY8BA PROTEIN"/>
    <property type="match status" value="1"/>
</dbReference>
<proteinExistence type="predicted"/>